<evidence type="ECO:0000313" key="11">
    <source>
        <dbReference type="EMBL" id="OAP39541.1"/>
    </source>
</evidence>
<dbReference type="InterPro" id="IPR013563">
    <property type="entry name" value="Oligopep_ABC_C"/>
</dbReference>
<evidence type="ECO:0000256" key="4">
    <source>
        <dbReference type="ARBA" id="ARBA00022475"/>
    </source>
</evidence>
<keyword evidence="3" id="KW-0813">Transport</keyword>
<sequence>METRAMNKTNEPLLVIEDLKVAFPGQPTPVIDGLSLTLDRGEVLALVGESGSGKSMTALSLMRLLPAGGAIAGGRIRFDGEDVLSLPDRQMNRLRGGRMAMLFQQPQAMLDPTARVGTQIAEPLRLHRGLVRRAAMGRVLELLRDVGIPDPAVRARCFSHELSGGMAQRVMMAAALSGDPDMLIADEPTTALDVTVQAQILRLIDEERRKRNLATLLITHDLAVVAALADRVAVMYAGRIVEEGPAKAVLQAPQHPYTRALMRCSLLVPDPSGQLLSIPGSGTHARDLTCGCRFHPRCSAAAEHGLAGRCMRSEPTLKPDPDGHVTRCWAVEAEKETAA</sequence>
<dbReference type="GO" id="GO:0055085">
    <property type="term" value="P:transmembrane transport"/>
    <property type="evidence" value="ECO:0007669"/>
    <property type="project" value="UniProtKB-ARBA"/>
</dbReference>
<feature type="domain" description="ABC transporter" evidence="10">
    <location>
        <begin position="14"/>
        <end position="262"/>
    </location>
</feature>
<keyword evidence="4" id="KW-1003">Cell membrane</keyword>
<dbReference type="GO" id="GO:0015833">
    <property type="term" value="P:peptide transport"/>
    <property type="evidence" value="ECO:0007669"/>
    <property type="project" value="InterPro"/>
</dbReference>
<dbReference type="Pfam" id="PF08352">
    <property type="entry name" value="oligo_HPY"/>
    <property type="match status" value="1"/>
</dbReference>
<gene>
    <name evidence="11" type="primary">dppD</name>
    <name evidence="11" type="ORF">ATB98_27310</name>
</gene>
<dbReference type="Pfam" id="PF00005">
    <property type="entry name" value="ABC_tran"/>
    <property type="match status" value="1"/>
</dbReference>
<accession>A0A178XWD2</accession>
<dbReference type="Gene3D" id="3.40.50.300">
    <property type="entry name" value="P-loop containing nucleotide triphosphate hydrolases"/>
    <property type="match status" value="1"/>
</dbReference>
<name>A0A178XWD2_SINSA</name>
<dbReference type="InterPro" id="IPR027417">
    <property type="entry name" value="P-loop_NTPase"/>
</dbReference>
<protein>
    <submittedName>
        <fullName evidence="11">Peptide ABC transporter ATP-binding protein</fullName>
    </submittedName>
</protein>
<dbReference type="AlphaFoldDB" id="A0A178XWD2"/>
<keyword evidence="7" id="KW-0029">Amino-acid transport</keyword>
<dbReference type="InterPro" id="IPR003593">
    <property type="entry name" value="AAA+_ATPase"/>
</dbReference>
<dbReference type="CDD" id="cd03257">
    <property type="entry name" value="ABC_NikE_OppD_transporters"/>
    <property type="match status" value="1"/>
</dbReference>
<evidence type="ECO:0000256" key="7">
    <source>
        <dbReference type="ARBA" id="ARBA00022970"/>
    </source>
</evidence>
<dbReference type="PROSITE" id="PS00211">
    <property type="entry name" value="ABC_TRANSPORTER_1"/>
    <property type="match status" value="1"/>
</dbReference>
<dbReference type="PANTHER" id="PTHR43297">
    <property type="entry name" value="OLIGOPEPTIDE TRANSPORT ATP-BINDING PROTEIN APPD"/>
    <property type="match status" value="1"/>
</dbReference>
<dbReference type="SMART" id="SM00382">
    <property type="entry name" value="AAA"/>
    <property type="match status" value="1"/>
</dbReference>
<dbReference type="PANTHER" id="PTHR43297:SF2">
    <property type="entry name" value="DIPEPTIDE TRANSPORT ATP-BINDING PROTEIN DPPD"/>
    <property type="match status" value="1"/>
</dbReference>
<organism evidence="11 12">
    <name type="scientific">Sinorhizobium saheli</name>
    <dbReference type="NCBI Taxonomy" id="36856"/>
    <lineage>
        <taxon>Bacteria</taxon>
        <taxon>Pseudomonadati</taxon>
        <taxon>Pseudomonadota</taxon>
        <taxon>Alphaproteobacteria</taxon>
        <taxon>Hyphomicrobiales</taxon>
        <taxon>Rhizobiaceae</taxon>
        <taxon>Sinorhizobium/Ensifer group</taxon>
        <taxon>Sinorhizobium</taxon>
    </lineage>
</organism>
<dbReference type="InterPro" id="IPR017871">
    <property type="entry name" value="ABC_transporter-like_CS"/>
</dbReference>
<dbReference type="STRING" id="36856.ATB98_27310"/>
<dbReference type="PROSITE" id="PS50893">
    <property type="entry name" value="ABC_TRANSPORTER_2"/>
    <property type="match status" value="1"/>
</dbReference>
<comment type="function">
    <text evidence="9">Probably part of a binding-protein-dependent transport system y4tOPQRS for a peptide. Probably responsible for energy coupling to the transport system.</text>
</comment>
<evidence type="ECO:0000313" key="12">
    <source>
        <dbReference type="Proteomes" id="UP000078507"/>
    </source>
</evidence>
<comment type="subcellular location">
    <subcellularLocation>
        <location evidence="1">Cell inner membrane</location>
        <topology evidence="1">Peripheral membrane protein</topology>
    </subcellularLocation>
</comment>
<dbReference type="NCBIfam" id="TIGR01727">
    <property type="entry name" value="oligo_HPY"/>
    <property type="match status" value="1"/>
</dbReference>
<dbReference type="GO" id="GO:0016887">
    <property type="term" value="F:ATP hydrolysis activity"/>
    <property type="evidence" value="ECO:0007669"/>
    <property type="project" value="InterPro"/>
</dbReference>
<dbReference type="GO" id="GO:0005886">
    <property type="term" value="C:plasma membrane"/>
    <property type="evidence" value="ECO:0007669"/>
    <property type="project" value="UniProtKB-SubCell"/>
</dbReference>
<proteinExistence type="inferred from homology"/>
<dbReference type="GO" id="GO:0005524">
    <property type="term" value="F:ATP binding"/>
    <property type="evidence" value="ECO:0007669"/>
    <property type="project" value="UniProtKB-KW"/>
</dbReference>
<evidence type="ECO:0000256" key="8">
    <source>
        <dbReference type="ARBA" id="ARBA00023136"/>
    </source>
</evidence>
<evidence type="ECO:0000256" key="2">
    <source>
        <dbReference type="ARBA" id="ARBA00005417"/>
    </source>
</evidence>
<keyword evidence="8" id="KW-0472">Membrane</keyword>
<evidence type="ECO:0000256" key="3">
    <source>
        <dbReference type="ARBA" id="ARBA00022448"/>
    </source>
</evidence>
<comment type="similarity">
    <text evidence="2">Belongs to the ABC transporter superfamily.</text>
</comment>
<dbReference type="InterPro" id="IPR050388">
    <property type="entry name" value="ABC_Ni/Peptide_Import"/>
</dbReference>
<dbReference type="GO" id="GO:0006865">
    <property type="term" value="P:amino acid transport"/>
    <property type="evidence" value="ECO:0007669"/>
    <property type="project" value="UniProtKB-KW"/>
</dbReference>
<dbReference type="InterPro" id="IPR003439">
    <property type="entry name" value="ABC_transporter-like_ATP-bd"/>
</dbReference>
<keyword evidence="5" id="KW-0547">Nucleotide-binding</keyword>
<evidence type="ECO:0000256" key="5">
    <source>
        <dbReference type="ARBA" id="ARBA00022741"/>
    </source>
</evidence>
<evidence type="ECO:0000256" key="9">
    <source>
        <dbReference type="ARBA" id="ARBA00053953"/>
    </source>
</evidence>
<dbReference type="SUPFAM" id="SSF52540">
    <property type="entry name" value="P-loop containing nucleoside triphosphate hydrolases"/>
    <property type="match status" value="1"/>
</dbReference>
<keyword evidence="12" id="KW-1185">Reference proteome</keyword>
<evidence type="ECO:0000256" key="6">
    <source>
        <dbReference type="ARBA" id="ARBA00022840"/>
    </source>
</evidence>
<evidence type="ECO:0000259" key="10">
    <source>
        <dbReference type="PROSITE" id="PS50893"/>
    </source>
</evidence>
<evidence type="ECO:0000256" key="1">
    <source>
        <dbReference type="ARBA" id="ARBA00004417"/>
    </source>
</evidence>
<dbReference type="Proteomes" id="UP000078507">
    <property type="component" value="Unassembled WGS sequence"/>
</dbReference>
<dbReference type="EMBL" id="LNQB01000090">
    <property type="protein sequence ID" value="OAP39541.1"/>
    <property type="molecule type" value="Genomic_DNA"/>
</dbReference>
<dbReference type="FunFam" id="3.40.50.300:FF:000016">
    <property type="entry name" value="Oligopeptide ABC transporter ATP-binding component"/>
    <property type="match status" value="1"/>
</dbReference>
<reference evidence="11 12" key="1">
    <citation type="submission" date="2015-11" db="EMBL/GenBank/DDBJ databases">
        <title>Ensifer anhuiense sp. nov., an effective nitrogen fixation bacterium with Glycine soja.</title>
        <authorList>
            <person name="Yan H."/>
            <person name="Chen W."/>
        </authorList>
    </citation>
    <scope>NUCLEOTIDE SEQUENCE [LARGE SCALE GENOMIC DNA]</scope>
    <source>
        <strain evidence="11 12">LMG 7837</strain>
    </source>
</reference>
<keyword evidence="6 11" id="KW-0067">ATP-binding</keyword>
<comment type="caution">
    <text evidence="11">The sequence shown here is derived from an EMBL/GenBank/DDBJ whole genome shotgun (WGS) entry which is preliminary data.</text>
</comment>